<name>A0AA97CRU8_9ACTN</name>
<sequence>MNRKRDQHDWHDGEPVDLGAVGNDDAFINDLAAGRPTPVSDDTEYQLAAMITAWRTDALSAPIPAEPTIGQVDAAIAVQTGRGSMSRRLRIVSGAAAILAVFGAGLMVLSEGAEPGDPLWSVKQVVFSEQAKQTQARVNVEDNLDSAKAAYEAGDEKMGRTYIARAELELGPVGDAAKIAELRNRIADLRQEEDPTSEDDDRATVLESQTTEPTEPTDTDETTSPSPSDDPSDSSTEPTSPSSPSTSPSKPTTRPSDTTSPQPSPRPTSPASTSVEVK</sequence>
<feature type="domain" description="Anti-sigma-D factor RsdA sigma factor binding region" evidence="3">
    <location>
        <begin position="17"/>
        <end position="62"/>
    </location>
</feature>
<organism evidence="4">
    <name type="scientific">Gordonia sp. MP11Mi</name>
    <dbReference type="NCBI Taxonomy" id="3022769"/>
    <lineage>
        <taxon>Bacteria</taxon>
        <taxon>Bacillati</taxon>
        <taxon>Actinomycetota</taxon>
        <taxon>Actinomycetes</taxon>
        <taxon>Mycobacteriales</taxon>
        <taxon>Gordoniaceae</taxon>
        <taxon>Gordonia</taxon>
    </lineage>
</organism>
<evidence type="ECO:0000259" key="3">
    <source>
        <dbReference type="Pfam" id="PF16751"/>
    </source>
</evidence>
<keyword evidence="2" id="KW-0472">Membrane</keyword>
<dbReference type="InterPro" id="IPR031928">
    <property type="entry name" value="RsdA_SigD-bd"/>
</dbReference>
<proteinExistence type="predicted"/>
<evidence type="ECO:0000256" key="2">
    <source>
        <dbReference type="SAM" id="Phobius"/>
    </source>
</evidence>
<dbReference type="Gene3D" id="6.10.250.1300">
    <property type="match status" value="1"/>
</dbReference>
<dbReference type="AlphaFoldDB" id="A0AA97CRU8"/>
<dbReference type="EMBL" id="CP128986">
    <property type="protein sequence ID" value="WOC11301.1"/>
    <property type="molecule type" value="Genomic_DNA"/>
</dbReference>
<evidence type="ECO:0000256" key="1">
    <source>
        <dbReference type="SAM" id="MobiDB-lite"/>
    </source>
</evidence>
<feature type="transmembrane region" description="Helical" evidence="2">
    <location>
        <begin position="89"/>
        <end position="109"/>
    </location>
</feature>
<keyword evidence="2" id="KW-0812">Transmembrane</keyword>
<dbReference type="Pfam" id="PF16751">
    <property type="entry name" value="RsdA_SigD_bd"/>
    <property type="match status" value="1"/>
</dbReference>
<feature type="region of interest" description="Disordered" evidence="1">
    <location>
        <begin position="189"/>
        <end position="278"/>
    </location>
</feature>
<reference evidence="4" key="1">
    <citation type="submission" date="2023-06" db="EMBL/GenBank/DDBJ databases">
        <title>Gordonia sp. nov. and Pseudochrobactrum sp. nov., two species isolated from the burying beetle Nicrophorus vespilloides.</title>
        <authorList>
            <person name="Poehlein A."/>
            <person name="Guzman J."/>
            <person name="Daniel R."/>
            <person name="Vilcinskas A."/>
        </authorList>
    </citation>
    <scope>NUCLEOTIDE SEQUENCE</scope>
    <source>
        <strain evidence="4">MP11Mi</strain>
    </source>
</reference>
<feature type="compositionally biased region" description="Low complexity" evidence="1">
    <location>
        <begin position="269"/>
        <end position="278"/>
    </location>
</feature>
<evidence type="ECO:0000313" key="4">
    <source>
        <dbReference type="EMBL" id="WOC11301.1"/>
    </source>
</evidence>
<gene>
    <name evidence="4" type="ORF">MP11Mi_03680</name>
</gene>
<keyword evidence="2" id="KW-1133">Transmembrane helix</keyword>
<dbReference type="RefSeq" id="WP_420040624.1">
    <property type="nucleotide sequence ID" value="NZ_CP128986.1"/>
</dbReference>
<accession>A0AA97CRU8</accession>
<protein>
    <recommendedName>
        <fullName evidence="3">Anti-sigma-D factor RsdA sigma factor binding region domain-containing protein</fullName>
    </recommendedName>
</protein>
<feature type="compositionally biased region" description="Low complexity" evidence="1">
    <location>
        <begin position="222"/>
        <end position="261"/>
    </location>
</feature>